<accession>I1S4N4</accession>
<proteinExistence type="predicted"/>
<dbReference type="VEuPathDB" id="FungiDB:FGRAMPH1_01G01685"/>
<reference evidence="2" key="4">
    <citation type="submission" date="2017-01" db="UniProtKB">
        <authorList>
            <consortium name="EnsemblFungi"/>
        </authorList>
    </citation>
    <scope>IDENTIFICATION</scope>
    <source>
        <strain evidence="2">PH-1 / ATCC MYA-4620 / FGSC 9075 / NRRL 31084</strain>
    </source>
</reference>
<gene>
    <name evidence="1" type="ORF">FGRAMPH1_01T01685</name>
</gene>
<dbReference type="EnsemblFungi" id="CEF72643">
    <property type="protein sequence ID" value="CEF72643"/>
    <property type="gene ID" value="FGRRES_11802"/>
</dbReference>
<accession>A0A098D149</accession>
<protein>
    <submittedName>
        <fullName evidence="1">Chromosome 1, complete genome</fullName>
    </submittedName>
</protein>
<sequence length="108" mass="11695">MALSYRSRINSHQGDYIEVAGPISTITAGNISGYDGLQNNTIQIPLEESVTLDFGGILKEFFVLNGSPECYSLRTIIEVAGLVDLDRCSVSLIHGQVYSVRGNINSSN</sequence>
<reference evidence="2 3" key="1">
    <citation type="journal article" date="2007" name="Science">
        <title>The Fusarium graminearum genome reveals a link between localized polymorphism and pathogen specialization.</title>
        <authorList>
            <person name="Cuomo C.A."/>
            <person name="Gueldener U."/>
            <person name="Xu J.-R."/>
            <person name="Trail F."/>
            <person name="Turgeon B.G."/>
            <person name="Di Pietro A."/>
            <person name="Walton J.D."/>
            <person name="Ma L.-J."/>
            <person name="Baker S.E."/>
            <person name="Rep M."/>
            <person name="Adam G."/>
            <person name="Antoniw J."/>
            <person name="Baldwin T."/>
            <person name="Calvo S.E."/>
            <person name="Chang Y.-L."/>
            <person name="DeCaprio D."/>
            <person name="Gale L.R."/>
            <person name="Gnerre S."/>
            <person name="Goswami R.S."/>
            <person name="Hammond-Kosack K."/>
            <person name="Harris L.J."/>
            <person name="Hilburn K."/>
            <person name="Kennell J.C."/>
            <person name="Kroken S."/>
            <person name="Magnuson J.K."/>
            <person name="Mannhaupt G."/>
            <person name="Mauceli E.W."/>
            <person name="Mewes H.-W."/>
            <person name="Mitterbauer R."/>
            <person name="Muehlbauer G."/>
            <person name="Muensterkoetter M."/>
            <person name="Nelson D."/>
            <person name="O'Donnell K."/>
            <person name="Ouellet T."/>
            <person name="Qi W."/>
            <person name="Quesneville H."/>
            <person name="Roncero M.I.G."/>
            <person name="Seong K.-Y."/>
            <person name="Tetko I.V."/>
            <person name="Urban M."/>
            <person name="Waalwijk C."/>
            <person name="Ward T.J."/>
            <person name="Yao J."/>
            <person name="Birren B.W."/>
            <person name="Kistler H.C."/>
        </authorList>
    </citation>
    <scope>NUCLEOTIDE SEQUENCE [LARGE SCALE GENOMIC DNA]</scope>
    <source>
        <strain evidence="3">ATCC MYA-4620 / CBS 123657 / FGSC 9075 / NRRL 31084 / PH-1</strain>
        <strain evidence="2">PH-1 / ATCC MYA-4620 / FGSC 9075 / NRRL 31084</strain>
    </source>
</reference>
<evidence type="ECO:0000313" key="2">
    <source>
        <dbReference type="EnsemblFungi" id="CEF72643"/>
    </source>
</evidence>
<organism evidence="1 3">
    <name type="scientific">Gibberella zeae (strain ATCC MYA-4620 / CBS 123657 / FGSC 9075 / NRRL 31084 / PH-1)</name>
    <name type="common">Wheat head blight fungus</name>
    <name type="synonym">Fusarium graminearum</name>
    <dbReference type="NCBI Taxonomy" id="229533"/>
    <lineage>
        <taxon>Eukaryota</taxon>
        <taxon>Fungi</taxon>
        <taxon>Dikarya</taxon>
        <taxon>Ascomycota</taxon>
        <taxon>Pezizomycotina</taxon>
        <taxon>Sordariomycetes</taxon>
        <taxon>Hypocreomycetidae</taxon>
        <taxon>Hypocreales</taxon>
        <taxon>Nectriaceae</taxon>
        <taxon>Fusarium</taxon>
    </lineage>
</organism>
<keyword evidence="3" id="KW-1185">Reference proteome</keyword>
<dbReference type="AlphaFoldDB" id="I1S4N4"/>
<dbReference type="HOGENOM" id="CLU_2197220_0_0_1"/>
<name>I1S4N4_GIBZE</name>
<dbReference type="EMBL" id="HG970332">
    <property type="protein sequence ID" value="CEF72643.1"/>
    <property type="molecule type" value="Genomic_DNA"/>
</dbReference>
<dbReference type="RefSeq" id="XP_011316364.1">
    <property type="nucleotide sequence ID" value="XM_011318062.1"/>
</dbReference>
<dbReference type="Proteomes" id="UP000070720">
    <property type="component" value="Chromosome 1"/>
</dbReference>
<evidence type="ECO:0000313" key="3">
    <source>
        <dbReference type="Proteomes" id="UP000070720"/>
    </source>
</evidence>
<dbReference type="InParanoid" id="I1S4N4"/>
<reference evidence="1 3" key="3">
    <citation type="journal article" date="2015" name="BMC Genomics">
        <title>The completed genome sequence of the pathogenic ascomycete fungus Fusarium graminearum.</title>
        <authorList>
            <person name="King R."/>
            <person name="Urban M."/>
            <person name="Hammond-Kosack M.C."/>
            <person name="Hassani-Pak K."/>
            <person name="Hammond-Kosack K.E."/>
        </authorList>
    </citation>
    <scope>NUCLEOTIDE SEQUENCE [LARGE SCALE GENOMIC DNA]</scope>
    <source>
        <strain evidence="3">ATCC MYA-4620 / CBS 123657 / FGSC 9075 / NRRL 31084 / PH-1</strain>
        <strain evidence="1">PH-1</strain>
    </source>
</reference>
<reference evidence="2 3" key="2">
    <citation type="journal article" date="2010" name="Nature">
        <title>Comparative genomics reveals mobile pathogenicity chromosomes in Fusarium.</title>
        <authorList>
            <person name="Ma L.J."/>
            <person name="van der Does H.C."/>
            <person name="Borkovich K.A."/>
            <person name="Coleman J.J."/>
            <person name="Daboussi M.J."/>
            <person name="Di Pietro A."/>
            <person name="Dufresne M."/>
            <person name="Freitag M."/>
            <person name="Grabherr M."/>
            <person name="Henrissat B."/>
            <person name="Houterman P.M."/>
            <person name="Kang S."/>
            <person name="Shim W.B."/>
            <person name="Woloshuk C."/>
            <person name="Xie X."/>
            <person name="Xu J.R."/>
            <person name="Antoniw J."/>
            <person name="Baker S.E."/>
            <person name="Bluhm B.H."/>
            <person name="Breakspear A."/>
            <person name="Brown D.W."/>
            <person name="Butchko R.A."/>
            <person name="Chapman S."/>
            <person name="Coulson R."/>
            <person name="Coutinho P.M."/>
            <person name="Danchin E.G."/>
            <person name="Diener A."/>
            <person name="Gale L.R."/>
            <person name="Gardiner D.M."/>
            <person name="Goff S."/>
            <person name="Hammond-Kosack K.E."/>
            <person name="Hilburn K."/>
            <person name="Hua-Van A."/>
            <person name="Jonkers W."/>
            <person name="Kazan K."/>
            <person name="Kodira C.D."/>
            <person name="Koehrsen M."/>
            <person name="Kumar L."/>
            <person name="Lee Y.H."/>
            <person name="Li L."/>
            <person name="Manners J.M."/>
            <person name="Miranda-Saavedra D."/>
            <person name="Mukherjee M."/>
            <person name="Park G."/>
            <person name="Park J."/>
            <person name="Park S.Y."/>
            <person name="Proctor R.H."/>
            <person name="Regev A."/>
            <person name="Ruiz-Roldan M.C."/>
            <person name="Sain D."/>
            <person name="Sakthikumar S."/>
            <person name="Sykes S."/>
            <person name="Schwartz D.C."/>
            <person name="Turgeon B.G."/>
            <person name="Wapinski I."/>
            <person name="Yoder O."/>
            <person name="Young S."/>
            <person name="Zeng Q."/>
            <person name="Zhou S."/>
            <person name="Galagan J."/>
            <person name="Cuomo C.A."/>
            <person name="Kistler H.C."/>
            <person name="Rep M."/>
        </authorList>
    </citation>
    <scope>GENOME REANNOTATION</scope>
    <source>
        <strain evidence="3">ATCC MYA-4620 / CBS 123657 / FGSC 9075 / NRRL 31084 / PH-1</strain>
        <strain evidence="2">PH-1 / ATCC MYA-4620 / FGSC 9075 / NRRL 31084</strain>
    </source>
</reference>
<dbReference type="KEGG" id="fgr:FGSG_11802"/>
<evidence type="ECO:0000313" key="1">
    <source>
        <dbReference type="EMBL" id="CEF72643.1"/>
    </source>
</evidence>